<dbReference type="GeneID" id="126891667"/>
<evidence type="ECO:0000256" key="5">
    <source>
        <dbReference type="ARBA" id="ARBA00023242"/>
    </source>
</evidence>
<dbReference type="Gene3D" id="3.30.160.60">
    <property type="entry name" value="Classic Zinc Finger"/>
    <property type="match status" value="4"/>
</dbReference>
<name>A0ABM5L351_DIAVI</name>
<dbReference type="SUPFAM" id="SSF57667">
    <property type="entry name" value="beta-beta-alpha zinc fingers"/>
    <property type="match status" value="4"/>
</dbReference>
<dbReference type="RefSeq" id="XP_050516855.1">
    <property type="nucleotide sequence ID" value="XM_050660898.1"/>
</dbReference>
<keyword evidence="1" id="KW-0479">Metal-binding</keyword>
<dbReference type="InterPro" id="IPR050826">
    <property type="entry name" value="Krueppel_C2H2_ZnFinger"/>
</dbReference>
<dbReference type="SMART" id="SM00355">
    <property type="entry name" value="ZnF_C2H2"/>
    <property type="match status" value="7"/>
</dbReference>
<keyword evidence="9" id="KW-1185">Reference proteome</keyword>
<dbReference type="InterPro" id="IPR013087">
    <property type="entry name" value="Znf_C2H2_type"/>
</dbReference>
<feature type="domain" description="C2H2-type" evidence="7">
    <location>
        <begin position="172"/>
        <end position="199"/>
    </location>
</feature>
<dbReference type="Proteomes" id="UP001652700">
    <property type="component" value="Unplaced"/>
</dbReference>
<feature type="domain" description="C2H2-type" evidence="7">
    <location>
        <begin position="200"/>
        <end position="227"/>
    </location>
</feature>
<organism evidence="8 9">
    <name type="scientific">Diabrotica virgifera virgifera</name>
    <name type="common">western corn rootworm</name>
    <dbReference type="NCBI Taxonomy" id="50390"/>
    <lineage>
        <taxon>Eukaryota</taxon>
        <taxon>Metazoa</taxon>
        <taxon>Ecdysozoa</taxon>
        <taxon>Arthropoda</taxon>
        <taxon>Hexapoda</taxon>
        <taxon>Insecta</taxon>
        <taxon>Pterygota</taxon>
        <taxon>Neoptera</taxon>
        <taxon>Endopterygota</taxon>
        <taxon>Coleoptera</taxon>
        <taxon>Polyphaga</taxon>
        <taxon>Cucujiformia</taxon>
        <taxon>Chrysomeloidea</taxon>
        <taxon>Chrysomelidae</taxon>
        <taxon>Galerucinae</taxon>
        <taxon>Diabroticina</taxon>
        <taxon>Diabroticites</taxon>
        <taxon>Diabrotica</taxon>
    </lineage>
</organism>
<keyword evidence="4" id="KW-0862">Zinc</keyword>
<dbReference type="PROSITE" id="PS00028">
    <property type="entry name" value="ZINC_FINGER_C2H2_1"/>
    <property type="match status" value="5"/>
</dbReference>
<keyword evidence="5" id="KW-0539">Nucleus</keyword>
<evidence type="ECO:0000313" key="9">
    <source>
        <dbReference type="Proteomes" id="UP001652700"/>
    </source>
</evidence>
<dbReference type="InterPro" id="IPR036236">
    <property type="entry name" value="Znf_C2H2_sf"/>
</dbReference>
<keyword evidence="2" id="KW-0677">Repeat</keyword>
<feature type="domain" description="C2H2-type" evidence="7">
    <location>
        <begin position="140"/>
        <end position="165"/>
    </location>
</feature>
<evidence type="ECO:0000256" key="4">
    <source>
        <dbReference type="ARBA" id="ARBA00022833"/>
    </source>
</evidence>
<accession>A0ABM5L351</accession>
<dbReference type="PANTHER" id="PTHR24377">
    <property type="entry name" value="IP01015P-RELATED"/>
    <property type="match status" value="1"/>
</dbReference>
<evidence type="ECO:0000256" key="2">
    <source>
        <dbReference type="ARBA" id="ARBA00022737"/>
    </source>
</evidence>
<evidence type="ECO:0000259" key="7">
    <source>
        <dbReference type="PROSITE" id="PS50157"/>
    </source>
</evidence>
<feature type="domain" description="C2H2-type" evidence="7">
    <location>
        <begin position="77"/>
        <end position="104"/>
    </location>
</feature>
<keyword evidence="3 6" id="KW-0863">Zinc-finger</keyword>
<protein>
    <recommendedName>
        <fullName evidence="7">C2H2-type domain-containing protein</fullName>
    </recommendedName>
</protein>
<evidence type="ECO:0000256" key="3">
    <source>
        <dbReference type="ARBA" id="ARBA00022771"/>
    </source>
</evidence>
<dbReference type="Pfam" id="PF13912">
    <property type="entry name" value="zf-C2H2_6"/>
    <property type="match status" value="2"/>
</dbReference>
<dbReference type="EnsemblMetazoa" id="XM_050660898.1">
    <property type="protein sequence ID" value="XP_050516855.1"/>
    <property type="gene ID" value="LOC126891667"/>
</dbReference>
<dbReference type="PROSITE" id="PS50157">
    <property type="entry name" value="ZINC_FINGER_C2H2_2"/>
    <property type="match status" value="4"/>
</dbReference>
<proteinExistence type="predicted"/>
<reference evidence="8" key="1">
    <citation type="submission" date="2025-05" db="UniProtKB">
        <authorList>
            <consortium name="EnsemblMetazoa"/>
        </authorList>
    </citation>
    <scope>IDENTIFICATION</scope>
</reference>
<evidence type="ECO:0000256" key="6">
    <source>
        <dbReference type="PROSITE-ProRule" id="PRU00042"/>
    </source>
</evidence>
<evidence type="ECO:0000256" key="1">
    <source>
        <dbReference type="ARBA" id="ARBA00022723"/>
    </source>
</evidence>
<evidence type="ECO:0000313" key="8">
    <source>
        <dbReference type="EnsemblMetazoa" id="XP_050516855.1"/>
    </source>
</evidence>
<sequence>MTQEEYEVYVVQPATSEKPLTCENCRSIFINNVEKGLHSVIHNDNKFYECHVCGDFANQSKQAFDIHIREHEGIKKFKCPICSKQFTTFRPAYEHQFLHKKEKPFVCDICQQTFRTSIGARNHKDSAHYELLNGQKNEKLHCKMCNKHYANRSGLDEHNYRHHRELCTRKPVLCDICLRDFPSKSAMRRHKSSHSKEGSFSCQVCSKKLKTKNGLHQHQSAHTGEQKYECN</sequence>